<name>H2CIZ2_9LEPT</name>
<keyword evidence="2" id="KW-1185">Reference proteome</keyword>
<protein>
    <submittedName>
        <fullName evidence="1">Uncharacterized protein</fullName>
    </submittedName>
</protein>
<dbReference type="AlphaFoldDB" id="H2CIZ2"/>
<reference evidence="1 2" key="1">
    <citation type="submission" date="2011-10" db="EMBL/GenBank/DDBJ databases">
        <title>The Improved High-Quality Draft genome of Leptonema illini DSM 21528.</title>
        <authorList>
            <consortium name="US DOE Joint Genome Institute (JGI-PGF)"/>
            <person name="Lucas S."/>
            <person name="Copeland A."/>
            <person name="Lapidus A."/>
            <person name="Glavina del Rio T."/>
            <person name="Dalin E."/>
            <person name="Tice H."/>
            <person name="Bruce D."/>
            <person name="Goodwin L."/>
            <person name="Pitluck S."/>
            <person name="Peters L."/>
            <person name="Mikhailova N."/>
            <person name="Held B."/>
            <person name="Kyrpides N."/>
            <person name="Mavromatis K."/>
            <person name="Ivanova N."/>
            <person name="Markowitz V."/>
            <person name="Cheng J.-F."/>
            <person name="Hugenholtz P."/>
            <person name="Woyke T."/>
            <person name="Wu D."/>
            <person name="Gronow S."/>
            <person name="Wellnitz S."/>
            <person name="Brambilla E.-M."/>
            <person name="Klenk H.-P."/>
            <person name="Eisen J.A."/>
        </authorList>
    </citation>
    <scope>NUCLEOTIDE SEQUENCE [LARGE SCALE GENOMIC DNA]</scope>
    <source>
        <strain evidence="1 2">DSM 21528</strain>
    </source>
</reference>
<accession>H2CIZ2</accession>
<organism evidence="1 2">
    <name type="scientific">Leptonema illini DSM 21528</name>
    <dbReference type="NCBI Taxonomy" id="929563"/>
    <lineage>
        <taxon>Bacteria</taxon>
        <taxon>Pseudomonadati</taxon>
        <taxon>Spirochaetota</taxon>
        <taxon>Spirochaetia</taxon>
        <taxon>Leptospirales</taxon>
        <taxon>Leptospiraceae</taxon>
        <taxon>Leptonema</taxon>
    </lineage>
</organism>
<evidence type="ECO:0000313" key="2">
    <source>
        <dbReference type="Proteomes" id="UP000005737"/>
    </source>
</evidence>
<gene>
    <name evidence="1" type="ORF">Lepil_0200</name>
</gene>
<dbReference type="Proteomes" id="UP000005737">
    <property type="component" value="Unassembled WGS sequence"/>
</dbReference>
<dbReference type="STRING" id="183.GCA_002009735_00722"/>
<sequence>MEASLKRAERLRQAVLQTAFSGELVRDEAG</sequence>
<dbReference type="EMBL" id="JH597773">
    <property type="protein sequence ID" value="EHQ04909.1"/>
    <property type="molecule type" value="Genomic_DNA"/>
</dbReference>
<proteinExistence type="predicted"/>
<dbReference type="HOGENOM" id="CLU_3404200_0_0_12"/>
<evidence type="ECO:0000313" key="1">
    <source>
        <dbReference type="EMBL" id="EHQ04909.1"/>
    </source>
</evidence>